<accession>A0A2K9EF85</accession>
<dbReference type="CDD" id="cd02440">
    <property type="entry name" value="AdoMet_MTases"/>
    <property type="match status" value="1"/>
</dbReference>
<feature type="binding site" evidence="7 8">
    <location>
        <position position="118"/>
    </location>
    <ligand>
        <name>S-adenosyl-L-methionine</name>
        <dbReference type="ChEBI" id="CHEBI:59789"/>
    </ligand>
</feature>
<dbReference type="Pfam" id="PF00398">
    <property type="entry name" value="RrnaAD"/>
    <property type="match status" value="1"/>
</dbReference>
<dbReference type="PROSITE" id="PS51689">
    <property type="entry name" value="SAM_RNA_A_N6_MT"/>
    <property type="match status" value="1"/>
</dbReference>
<dbReference type="SMART" id="SM00650">
    <property type="entry name" value="rADc"/>
    <property type="match status" value="1"/>
</dbReference>
<evidence type="ECO:0000313" key="11">
    <source>
        <dbReference type="EMBL" id="PQQ66087.1"/>
    </source>
</evidence>
<feature type="binding site" evidence="7 8">
    <location>
        <position position="95"/>
    </location>
    <ligand>
        <name>S-adenosyl-L-methionine</name>
        <dbReference type="ChEBI" id="CHEBI:59789"/>
    </ligand>
</feature>
<dbReference type="PROSITE" id="PS01131">
    <property type="entry name" value="RRNA_A_DIMETH"/>
    <property type="match status" value="1"/>
</dbReference>
<dbReference type="OrthoDB" id="9814755at2"/>
<evidence type="ECO:0000256" key="1">
    <source>
        <dbReference type="ARBA" id="ARBA00022490"/>
    </source>
</evidence>
<dbReference type="Proteomes" id="UP000233534">
    <property type="component" value="Chromosome"/>
</dbReference>
<keyword evidence="2 7" id="KW-0698">rRNA processing</keyword>
<comment type="catalytic activity">
    <reaction evidence="7">
        <text>adenosine(1518)/adenosine(1519) in 16S rRNA + 4 S-adenosyl-L-methionine = N(6)-dimethyladenosine(1518)/N(6)-dimethyladenosine(1519) in 16S rRNA + 4 S-adenosyl-L-homocysteine + 4 H(+)</text>
        <dbReference type="Rhea" id="RHEA:19609"/>
        <dbReference type="Rhea" id="RHEA-COMP:10232"/>
        <dbReference type="Rhea" id="RHEA-COMP:10233"/>
        <dbReference type="ChEBI" id="CHEBI:15378"/>
        <dbReference type="ChEBI" id="CHEBI:57856"/>
        <dbReference type="ChEBI" id="CHEBI:59789"/>
        <dbReference type="ChEBI" id="CHEBI:74411"/>
        <dbReference type="ChEBI" id="CHEBI:74493"/>
        <dbReference type="EC" id="2.1.1.182"/>
    </reaction>
</comment>
<dbReference type="AlphaFoldDB" id="A0A2K9EF85"/>
<sequence>MQNTRETIKKYNIQLTKSLGQNFLTDFNVVKKIVNTADVGQEDVVIEVGPGIGTMTLELAKRAKKVIAIEIDKRLIPALEDNLSGFSNVQIINMDIMKADINAITSEYDSSNIKVVANLPYYITTPIIMKFLEEDTKADMMVFMIQKEVARRIVAGPGTKDYGALSVAVQYYSKPEKAFDVPPHCFIPQPDVDSAVIKLIINKEPPVKLLDKGMFFKTVKCSFAQRRKTLINALYNTGGLNKSKEEIKEILKSMGVDENTRGEMLSIQQFAMLSNLLYESSL</sequence>
<proteinExistence type="inferred from homology"/>
<dbReference type="RefSeq" id="WP_101303499.1">
    <property type="nucleotide sequence ID" value="NZ_CP025197.1"/>
</dbReference>
<dbReference type="GO" id="GO:0052908">
    <property type="term" value="F:16S rRNA (adenine(1518)-N(6)/adenine(1519)-N(6))-dimethyltransferase activity"/>
    <property type="evidence" value="ECO:0007669"/>
    <property type="project" value="UniProtKB-EC"/>
</dbReference>
<evidence type="ECO:0000313" key="10">
    <source>
        <dbReference type="EMBL" id="AUG58814.1"/>
    </source>
</evidence>
<reference evidence="10 12" key="1">
    <citation type="submission" date="2017-12" db="EMBL/GenBank/DDBJ databases">
        <title>Complete genome sequence of Herbivorax saccincola GGR1, a novel Cellulosome-producing hydrolytic bacterium in a thermophilic biogas plant, established by Illumina and Nanopore MinION sequencing.</title>
        <authorList>
            <person name="Pechtl A."/>
            <person name="Ruckert C."/>
            <person name="Koeck D.E."/>
            <person name="Maus I."/>
            <person name="Winkler A."/>
            <person name="Kalinowski J."/>
            <person name="Puhler A."/>
            <person name="Schwarz W.W."/>
            <person name="Zverlov V.V."/>
            <person name="Schluter A."/>
            <person name="Liebl W."/>
        </authorList>
    </citation>
    <scope>NUCLEOTIDE SEQUENCE [LARGE SCALE GENOMIC DNA]</scope>
    <source>
        <strain evidence="10">GGR1</strain>
        <strain evidence="12">SR1</strain>
    </source>
</reference>
<dbReference type="GO" id="GO:0005829">
    <property type="term" value="C:cytosol"/>
    <property type="evidence" value="ECO:0007669"/>
    <property type="project" value="TreeGrafter"/>
</dbReference>
<name>A0A2K9EF85_9FIRM</name>
<dbReference type="KEGG" id="hsc:HVS_14815"/>
<dbReference type="EC" id="2.1.1.182" evidence="7"/>
<dbReference type="InterPro" id="IPR020596">
    <property type="entry name" value="rRNA_Ade_Mease_Trfase_CS"/>
</dbReference>
<dbReference type="InterPro" id="IPR011530">
    <property type="entry name" value="rRNA_adenine_dimethylase"/>
</dbReference>
<evidence type="ECO:0000256" key="4">
    <source>
        <dbReference type="ARBA" id="ARBA00022679"/>
    </source>
</evidence>
<dbReference type="InterPro" id="IPR023165">
    <property type="entry name" value="rRNA_Ade_diMease-like_C"/>
</dbReference>
<dbReference type="PANTHER" id="PTHR11727:SF7">
    <property type="entry name" value="DIMETHYLADENOSINE TRANSFERASE-RELATED"/>
    <property type="match status" value="1"/>
</dbReference>
<evidence type="ECO:0000256" key="2">
    <source>
        <dbReference type="ARBA" id="ARBA00022552"/>
    </source>
</evidence>
<evidence type="ECO:0000313" key="13">
    <source>
        <dbReference type="Proteomes" id="UP000239720"/>
    </source>
</evidence>
<feature type="binding site" evidence="7 8">
    <location>
        <position position="22"/>
    </location>
    <ligand>
        <name>S-adenosyl-L-methionine</name>
        <dbReference type="ChEBI" id="CHEBI:59789"/>
    </ligand>
</feature>
<dbReference type="NCBIfam" id="TIGR00755">
    <property type="entry name" value="ksgA"/>
    <property type="match status" value="1"/>
</dbReference>
<comment type="function">
    <text evidence="7">Specifically dimethylates two adjacent adenosines (A1518 and A1519) in the loop of a conserved hairpin near the 3'-end of 16S rRNA in the 30S particle. May play a critical role in biogenesis of 30S subunits.</text>
</comment>
<comment type="subcellular location">
    <subcellularLocation>
        <location evidence="7">Cytoplasm</location>
    </subcellularLocation>
</comment>
<evidence type="ECO:0000256" key="8">
    <source>
        <dbReference type="PROSITE-ProRule" id="PRU01026"/>
    </source>
</evidence>
<organism evidence="10 12">
    <name type="scientific">Acetivibrio saccincola</name>
    <dbReference type="NCBI Taxonomy" id="1677857"/>
    <lineage>
        <taxon>Bacteria</taxon>
        <taxon>Bacillati</taxon>
        <taxon>Bacillota</taxon>
        <taxon>Clostridia</taxon>
        <taxon>Eubacteriales</taxon>
        <taxon>Oscillospiraceae</taxon>
        <taxon>Acetivibrio</taxon>
    </lineage>
</organism>
<evidence type="ECO:0000256" key="7">
    <source>
        <dbReference type="HAMAP-Rule" id="MF_00607"/>
    </source>
</evidence>
<dbReference type="InterPro" id="IPR020598">
    <property type="entry name" value="rRNA_Ade_methylase_Trfase_N"/>
</dbReference>
<evidence type="ECO:0000256" key="5">
    <source>
        <dbReference type="ARBA" id="ARBA00022691"/>
    </source>
</evidence>
<keyword evidence="1 7" id="KW-0963">Cytoplasm</keyword>
<dbReference type="SUPFAM" id="SSF53335">
    <property type="entry name" value="S-adenosyl-L-methionine-dependent methyltransferases"/>
    <property type="match status" value="1"/>
</dbReference>
<keyword evidence="6 7" id="KW-0694">RNA-binding</keyword>
<reference evidence="11 13" key="2">
    <citation type="journal article" date="2018" name="Syst. Appl. Microbiol.">
        <title>Characterization and high-quality draft genome sequence of Herbivorax saccincola A7, an anaerobic, alkaliphilic, thermophilic, cellulolytic, and xylanolytic bacterium.</title>
        <authorList>
            <person name="Aikawa S."/>
            <person name="Baramee S."/>
            <person name="Sermsathanaswadi J."/>
            <person name="Thianheng P."/>
            <person name="Tachaapaikoon C."/>
            <person name="Shikata A."/>
            <person name="Waeonukul R."/>
            <person name="Pason P."/>
            <person name="Ratanakhanokchai K."/>
            <person name="Kosugi A."/>
        </authorList>
    </citation>
    <scope>NUCLEOTIDE SEQUENCE [LARGE SCALE GENOMIC DNA]</scope>
    <source>
        <strain evidence="11 13">A7</strain>
    </source>
</reference>
<feature type="binding site" evidence="7 8">
    <location>
        <position position="24"/>
    </location>
    <ligand>
        <name>S-adenosyl-L-methionine</name>
        <dbReference type="ChEBI" id="CHEBI:59789"/>
    </ligand>
</feature>
<dbReference type="Proteomes" id="UP000239720">
    <property type="component" value="Unassembled WGS sequence"/>
</dbReference>
<protein>
    <recommendedName>
        <fullName evidence="7">Ribosomal RNA small subunit methyltransferase A</fullName>
        <ecNumber evidence="7">2.1.1.182</ecNumber>
    </recommendedName>
    <alternativeName>
        <fullName evidence="7">16S rRNA (adenine(1518)-N(6)/adenine(1519)-N(6))-dimethyltransferase</fullName>
    </alternativeName>
    <alternativeName>
        <fullName evidence="7">16S rRNA dimethyladenosine transferase</fullName>
    </alternativeName>
    <alternativeName>
        <fullName evidence="7">16S rRNA dimethylase</fullName>
    </alternativeName>
    <alternativeName>
        <fullName evidence="7">S-adenosylmethionine-6-N', N'-adenosyl(rRNA) dimethyltransferase</fullName>
    </alternativeName>
</protein>
<dbReference type="GO" id="GO:0003723">
    <property type="term" value="F:RNA binding"/>
    <property type="evidence" value="ECO:0007669"/>
    <property type="project" value="UniProtKB-UniRule"/>
</dbReference>
<dbReference type="Gene3D" id="3.40.50.150">
    <property type="entry name" value="Vaccinia Virus protein VP39"/>
    <property type="match status" value="1"/>
</dbReference>
<dbReference type="InterPro" id="IPR029063">
    <property type="entry name" value="SAM-dependent_MTases_sf"/>
</dbReference>
<evidence type="ECO:0000313" key="12">
    <source>
        <dbReference type="Proteomes" id="UP000233534"/>
    </source>
</evidence>
<dbReference type="Gene3D" id="1.10.8.100">
    <property type="entry name" value="Ribosomal RNA adenine dimethylase-like, domain 2"/>
    <property type="match status" value="1"/>
</dbReference>
<dbReference type="EMBL" id="NEMB01000003">
    <property type="protein sequence ID" value="PQQ66087.1"/>
    <property type="molecule type" value="Genomic_DNA"/>
</dbReference>
<evidence type="ECO:0000256" key="6">
    <source>
        <dbReference type="ARBA" id="ARBA00022884"/>
    </source>
</evidence>
<dbReference type="EMBL" id="CP025197">
    <property type="protein sequence ID" value="AUG58814.1"/>
    <property type="molecule type" value="Genomic_DNA"/>
</dbReference>
<evidence type="ECO:0000256" key="3">
    <source>
        <dbReference type="ARBA" id="ARBA00022603"/>
    </source>
</evidence>
<feature type="binding site" evidence="7 8">
    <location>
        <position position="70"/>
    </location>
    <ligand>
        <name>S-adenosyl-L-methionine</name>
        <dbReference type="ChEBI" id="CHEBI:59789"/>
    </ligand>
</feature>
<keyword evidence="3 7" id="KW-0489">Methyltransferase</keyword>
<feature type="domain" description="Ribosomal RNA adenine methylase transferase N-terminal" evidence="9">
    <location>
        <begin position="29"/>
        <end position="203"/>
    </location>
</feature>
<dbReference type="HAMAP" id="MF_00607">
    <property type="entry name" value="16SrRNA_methyltr_A"/>
    <property type="match status" value="1"/>
</dbReference>
<dbReference type="FunFam" id="3.40.50.150:FF:000023">
    <property type="entry name" value="Ribosomal RNA small subunit methyltransferase A"/>
    <property type="match status" value="1"/>
</dbReference>
<keyword evidence="4 7" id="KW-0808">Transferase</keyword>
<keyword evidence="12" id="KW-1185">Reference proteome</keyword>
<dbReference type="InterPro" id="IPR001737">
    <property type="entry name" value="KsgA/Erm"/>
</dbReference>
<evidence type="ECO:0000259" key="9">
    <source>
        <dbReference type="SMART" id="SM00650"/>
    </source>
</evidence>
<feature type="binding site" evidence="7 8">
    <location>
        <position position="49"/>
    </location>
    <ligand>
        <name>S-adenosyl-L-methionine</name>
        <dbReference type="ChEBI" id="CHEBI:59789"/>
    </ligand>
</feature>
<gene>
    <name evidence="7 10" type="primary">rsmA</name>
    <name evidence="7" type="synonym">ksgA</name>
    <name evidence="11" type="ORF">B9R14_04440</name>
    <name evidence="10" type="ORF">HVS_14815</name>
</gene>
<comment type="similarity">
    <text evidence="7">Belongs to the class I-like SAM-binding methyltransferase superfamily. rRNA adenine N(6)-methyltransferase family. RsmA subfamily.</text>
</comment>
<dbReference type="PANTHER" id="PTHR11727">
    <property type="entry name" value="DIMETHYLADENOSINE TRANSFERASE"/>
    <property type="match status" value="1"/>
</dbReference>
<keyword evidence="5 7" id="KW-0949">S-adenosyl-L-methionine</keyword>